<protein>
    <submittedName>
        <fullName evidence="3">Uncharacterized protein</fullName>
    </submittedName>
</protein>
<dbReference type="EMBL" id="FTNI01000011">
    <property type="protein sequence ID" value="SIR59631.1"/>
    <property type="molecule type" value="Genomic_DNA"/>
</dbReference>
<feature type="signal peptide" evidence="2">
    <location>
        <begin position="1"/>
        <end position="23"/>
    </location>
</feature>
<name>A0A1N7C7J5_9ACTN</name>
<feature type="chain" id="PRO_5039520951" evidence="2">
    <location>
        <begin position="24"/>
        <end position="224"/>
    </location>
</feature>
<keyword evidence="1" id="KW-0472">Membrane</keyword>
<dbReference type="Proteomes" id="UP000186096">
    <property type="component" value="Unassembled WGS sequence"/>
</dbReference>
<dbReference type="Pfam" id="PF20554">
    <property type="entry name" value="DUF6766"/>
    <property type="match status" value="1"/>
</dbReference>
<keyword evidence="2" id="KW-0732">Signal</keyword>
<evidence type="ECO:0000256" key="2">
    <source>
        <dbReference type="SAM" id="SignalP"/>
    </source>
</evidence>
<dbReference type="AlphaFoldDB" id="A0A1N7C7J5"/>
<evidence type="ECO:0000313" key="4">
    <source>
        <dbReference type="Proteomes" id="UP000186096"/>
    </source>
</evidence>
<keyword evidence="1" id="KW-1133">Transmembrane helix</keyword>
<feature type="transmembrane region" description="Helical" evidence="1">
    <location>
        <begin position="131"/>
        <end position="154"/>
    </location>
</feature>
<proteinExistence type="predicted"/>
<evidence type="ECO:0000313" key="3">
    <source>
        <dbReference type="EMBL" id="SIR59631.1"/>
    </source>
</evidence>
<dbReference type="OrthoDB" id="187863at2"/>
<keyword evidence="1" id="KW-0812">Transmembrane</keyword>
<organism evidence="3 4">
    <name type="scientific">Microbispora rosea</name>
    <dbReference type="NCBI Taxonomy" id="58117"/>
    <lineage>
        <taxon>Bacteria</taxon>
        <taxon>Bacillati</taxon>
        <taxon>Actinomycetota</taxon>
        <taxon>Actinomycetes</taxon>
        <taxon>Streptosporangiales</taxon>
        <taxon>Streptosporangiaceae</taxon>
        <taxon>Microbispora</taxon>
    </lineage>
</organism>
<feature type="transmembrane region" description="Helical" evidence="1">
    <location>
        <begin position="64"/>
        <end position="82"/>
    </location>
</feature>
<accession>A0A1N7C7J5</accession>
<dbReference type="RefSeq" id="WP_076435773.1">
    <property type="nucleotide sequence ID" value="NZ_FTNI01000011.1"/>
</dbReference>
<gene>
    <name evidence="3" type="ORF">SAMN05421833_111103</name>
</gene>
<keyword evidence="4" id="KW-1185">Reference proteome</keyword>
<feature type="transmembrane region" description="Helical" evidence="1">
    <location>
        <begin position="185"/>
        <end position="202"/>
    </location>
</feature>
<dbReference type="STRING" id="58117.SAMN05421833_111103"/>
<sequence>MKRLVRENALALCFLLLFLATLAGQSVAGAAAFNEEQAANGGSPVTWAGYVTSSSFAVDVAENWQSEYLQFFLYILITVWLIQRGSPESKKEGEEGLESDAEQKVGPYAAPGSPAWAAAPSWRRTVFSHSLGIAMGLLFLLSWLAQSVAGLAAYNNEQLAQLEDPVGWGGYVTSPDFWNRTLQNWQSEFLAVASMVLLAIFLRERGSPQSKKVGDPHAETASSG</sequence>
<reference evidence="4" key="1">
    <citation type="submission" date="2017-01" db="EMBL/GenBank/DDBJ databases">
        <authorList>
            <person name="Varghese N."/>
            <person name="Submissions S."/>
        </authorList>
    </citation>
    <scope>NUCLEOTIDE SEQUENCE [LARGE SCALE GENOMIC DNA]</scope>
    <source>
        <strain evidence="4">ATCC 12950</strain>
    </source>
</reference>
<dbReference type="InterPro" id="IPR046657">
    <property type="entry name" value="DUF6766"/>
</dbReference>
<evidence type="ECO:0000256" key="1">
    <source>
        <dbReference type="SAM" id="Phobius"/>
    </source>
</evidence>